<accession>A0A6C0GI11</accession>
<evidence type="ECO:0000313" key="2">
    <source>
        <dbReference type="Proteomes" id="UP000480178"/>
    </source>
</evidence>
<reference evidence="1 2" key="1">
    <citation type="submission" date="2020-01" db="EMBL/GenBank/DDBJ databases">
        <authorList>
            <person name="Kim M.K."/>
        </authorList>
    </citation>
    <scope>NUCLEOTIDE SEQUENCE [LARGE SCALE GENOMIC DNA]</scope>
    <source>
        <strain evidence="1 2">172606-1</strain>
    </source>
</reference>
<sequence length="152" mass="17471">MDKLGLKKRILEESRSNQQLLRDDLRESFQERVESANQNEDDDFTDHFESTREEVMDEIHLVAPQADAAQAQLQLLERMEAQTLHEQVKNGAVVLTAQQNFFVSTSLPLFEVEGKPYLGVSTDSPIYHAMKDKKKGDSFTLNDVLYHIEDVF</sequence>
<gene>
    <name evidence="1" type="ORF">GXP67_12305</name>
</gene>
<name>A0A6C0GI11_9BACT</name>
<organism evidence="1 2">
    <name type="scientific">Rhodocytophaga rosea</name>
    <dbReference type="NCBI Taxonomy" id="2704465"/>
    <lineage>
        <taxon>Bacteria</taxon>
        <taxon>Pseudomonadati</taxon>
        <taxon>Bacteroidota</taxon>
        <taxon>Cytophagia</taxon>
        <taxon>Cytophagales</taxon>
        <taxon>Rhodocytophagaceae</taxon>
        <taxon>Rhodocytophaga</taxon>
    </lineage>
</organism>
<dbReference type="AlphaFoldDB" id="A0A6C0GI11"/>
<evidence type="ECO:0008006" key="3">
    <source>
        <dbReference type="Google" id="ProtNLM"/>
    </source>
</evidence>
<proteinExistence type="predicted"/>
<dbReference type="EMBL" id="CP048222">
    <property type="protein sequence ID" value="QHT67360.1"/>
    <property type="molecule type" value="Genomic_DNA"/>
</dbReference>
<dbReference type="Proteomes" id="UP000480178">
    <property type="component" value="Chromosome"/>
</dbReference>
<protein>
    <recommendedName>
        <fullName evidence="3">GreA/GreB family elongation factor</fullName>
    </recommendedName>
</protein>
<dbReference type="KEGG" id="rhoz:GXP67_12305"/>
<evidence type="ECO:0000313" key="1">
    <source>
        <dbReference type="EMBL" id="QHT67360.1"/>
    </source>
</evidence>
<keyword evidence="2" id="KW-1185">Reference proteome</keyword>
<dbReference type="RefSeq" id="WP_162443392.1">
    <property type="nucleotide sequence ID" value="NZ_CP048222.1"/>
</dbReference>